<gene>
    <name evidence="2" type="ORF">DB31_4190</name>
</gene>
<evidence type="ECO:0000256" key="1">
    <source>
        <dbReference type="SAM" id="MobiDB-lite"/>
    </source>
</evidence>
<dbReference type="AlphaFoldDB" id="A0A085W321"/>
<name>A0A085W321_9BACT</name>
<reference evidence="2 3" key="1">
    <citation type="submission" date="2014-04" db="EMBL/GenBank/DDBJ databases">
        <title>Genome assembly of Hyalangium minutum DSM 14724.</title>
        <authorList>
            <person name="Sharma G."/>
            <person name="Subramanian S."/>
        </authorList>
    </citation>
    <scope>NUCLEOTIDE SEQUENCE [LARGE SCALE GENOMIC DNA]</scope>
    <source>
        <strain evidence="2 3">DSM 14724</strain>
    </source>
</reference>
<evidence type="ECO:0000313" key="3">
    <source>
        <dbReference type="Proteomes" id="UP000028725"/>
    </source>
</evidence>
<evidence type="ECO:0000313" key="2">
    <source>
        <dbReference type="EMBL" id="KFE62084.1"/>
    </source>
</evidence>
<dbReference type="EMBL" id="JMCB01000023">
    <property type="protein sequence ID" value="KFE62084.1"/>
    <property type="molecule type" value="Genomic_DNA"/>
</dbReference>
<protein>
    <submittedName>
        <fullName evidence="2">Uncharacterized protein</fullName>
    </submittedName>
</protein>
<keyword evidence="3" id="KW-1185">Reference proteome</keyword>
<proteinExistence type="predicted"/>
<sequence>MPQRHPAAFPDASAVRPSVRHPIAHGVDPPPLAAALSVRSDPARNPTHVMRSLVRACWPRNLRMRSTDGKLGGLAPHSRLRGRAVTAQKIRAPAGPLEFDRRAPWVSASLCRSQDFQS</sequence>
<feature type="region of interest" description="Disordered" evidence="1">
    <location>
        <begin position="1"/>
        <end position="29"/>
    </location>
</feature>
<organism evidence="2 3">
    <name type="scientific">Hyalangium minutum</name>
    <dbReference type="NCBI Taxonomy" id="394096"/>
    <lineage>
        <taxon>Bacteria</taxon>
        <taxon>Pseudomonadati</taxon>
        <taxon>Myxococcota</taxon>
        <taxon>Myxococcia</taxon>
        <taxon>Myxococcales</taxon>
        <taxon>Cystobacterineae</taxon>
        <taxon>Archangiaceae</taxon>
        <taxon>Hyalangium</taxon>
    </lineage>
</organism>
<dbReference type="Proteomes" id="UP000028725">
    <property type="component" value="Unassembled WGS sequence"/>
</dbReference>
<accession>A0A085W321</accession>
<comment type="caution">
    <text evidence="2">The sequence shown here is derived from an EMBL/GenBank/DDBJ whole genome shotgun (WGS) entry which is preliminary data.</text>
</comment>